<dbReference type="InterPro" id="IPR000209">
    <property type="entry name" value="Peptidase_S8/S53_dom"/>
</dbReference>
<dbReference type="AlphaFoldDB" id="A0A9L0RW83"/>
<keyword evidence="4 6" id="KW-0720">Serine protease</keyword>
<name>A0A9L0RW83_HORSE</name>
<dbReference type="Pfam" id="PF18463">
    <property type="entry name" value="PCSK9_C3"/>
    <property type="match status" value="1"/>
</dbReference>
<dbReference type="Proteomes" id="UP000002281">
    <property type="component" value="Chromosome 2"/>
</dbReference>
<protein>
    <submittedName>
        <fullName evidence="11">Proprotein convertase subtilisin/kexin type 9</fullName>
    </submittedName>
</protein>
<feature type="domain" description="Proprotein convertase subtilisin/kexin type 9 C-terminal" evidence="10">
    <location>
        <begin position="371"/>
        <end position="431"/>
    </location>
</feature>
<dbReference type="InterPro" id="IPR041254">
    <property type="entry name" value="PCSK9_C1"/>
</dbReference>
<keyword evidence="6" id="KW-0378">Hydrolase</keyword>
<dbReference type="InterPro" id="IPR041051">
    <property type="entry name" value="PCSK9_C3"/>
</dbReference>
<dbReference type="InterPro" id="IPR041052">
    <property type="entry name" value="PCSK9_C2"/>
</dbReference>
<dbReference type="FunFam" id="2.60.120.690:FF:000001">
    <property type="entry name" value="Proprotein convertase subtilisin/kexin type 9"/>
    <property type="match status" value="1"/>
</dbReference>
<dbReference type="Gene3D" id="3.40.50.200">
    <property type="entry name" value="Peptidase S8/S53 domain"/>
    <property type="match status" value="1"/>
</dbReference>
<dbReference type="Pfam" id="PF00082">
    <property type="entry name" value="Peptidase_S8"/>
    <property type="match status" value="1"/>
</dbReference>
<keyword evidence="12" id="KW-1185">Reference proteome</keyword>
<dbReference type="Pfam" id="PF18459">
    <property type="entry name" value="PCSK9_C1"/>
    <property type="match status" value="1"/>
</dbReference>
<dbReference type="InterPro" id="IPR036852">
    <property type="entry name" value="Peptidase_S8/S53_dom_sf"/>
</dbReference>
<dbReference type="PANTHER" id="PTHR43806">
    <property type="entry name" value="PEPTIDASE S8"/>
    <property type="match status" value="1"/>
</dbReference>
<evidence type="ECO:0000256" key="2">
    <source>
        <dbReference type="ARBA" id="ARBA00022670"/>
    </source>
</evidence>
<dbReference type="PANTHER" id="PTHR43806:SF60">
    <property type="entry name" value="PROPROTEIN CONVERTASE SUBTILISIN_KEXIN TYPE 9"/>
    <property type="match status" value="1"/>
</dbReference>
<evidence type="ECO:0000259" key="8">
    <source>
        <dbReference type="Pfam" id="PF18459"/>
    </source>
</evidence>
<reference evidence="11 12" key="1">
    <citation type="journal article" date="2009" name="Science">
        <title>Genome sequence, comparative analysis, and population genetics of the domestic horse.</title>
        <authorList>
            <consortium name="Broad Institute Genome Sequencing Platform"/>
            <consortium name="Broad Institute Whole Genome Assembly Team"/>
            <person name="Wade C.M."/>
            <person name="Giulotto E."/>
            <person name="Sigurdsson S."/>
            <person name="Zoli M."/>
            <person name="Gnerre S."/>
            <person name="Imsland F."/>
            <person name="Lear T.L."/>
            <person name="Adelson D.L."/>
            <person name="Bailey E."/>
            <person name="Bellone R.R."/>
            <person name="Bloecker H."/>
            <person name="Distl O."/>
            <person name="Edgar R.C."/>
            <person name="Garber M."/>
            <person name="Leeb T."/>
            <person name="Mauceli E."/>
            <person name="MacLeod J.N."/>
            <person name="Penedo M.C.T."/>
            <person name="Raison J.M."/>
            <person name="Sharpe T."/>
            <person name="Vogel J."/>
            <person name="Andersson L."/>
            <person name="Antczak D.F."/>
            <person name="Biagi T."/>
            <person name="Binns M.M."/>
            <person name="Chowdhary B.P."/>
            <person name="Coleman S.J."/>
            <person name="Della Valle G."/>
            <person name="Fryc S."/>
            <person name="Guerin G."/>
            <person name="Hasegawa T."/>
            <person name="Hill E.W."/>
            <person name="Jurka J."/>
            <person name="Kiialainen A."/>
            <person name="Lindgren G."/>
            <person name="Liu J."/>
            <person name="Magnani E."/>
            <person name="Mickelson J.R."/>
            <person name="Murray J."/>
            <person name="Nergadze S.G."/>
            <person name="Onofrio R."/>
            <person name="Pedroni S."/>
            <person name="Piras M.F."/>
            <person name="Raudsepp T."/>
            <person name="Rocchi M."/>
            <person name="Roeed K.H."/>
            <person name="Ryder O.A."/>
            <person name="Searle S."/>
            <person name="Skow L."/>
            <person name="Swinburne J.E."/>
            <person name="Syvaenen A.C."/>
            <person name="Tozaki T."/>
            <person name="Valberg S.J."/>
            <person name="Vaudin M."/>
            <person name="White J.R."/>
            <person name="Zody M.C."/>
            <person name="Lander E.S."/>
            <person name="Lindblad-Toh K."/>
        </authorList>
    </citation>
    <scope>NUCLEOTIDE SEQUENCE [LARGE SCALE GENOMIC DNA]</scope>
    <source>
        <strain evidence="11 12">Thoroughbred</strain>
    </source>
</reference>
<dbReference type="GO" id="GO:0004252">
    <property type="term" value="F:serine-type endopeptidase activity"/>
    <property type="evidence" value="ECO:0000318"/>
    <property type="project" value="GO_Central"/>
</dbReference>
<dbReference type="Gene3D" id="2.60.120.690">
    <property type="entry name" value="Proprotein convertase subtilisin/kexin type 9"/>
    <property type="match status" value="1"/>
</dbReference>
<feature type="domain" description="Proprotein convertase subtilisin/kexin type 9 C-terminal" evidence="9">
    <location>
        <begin position="455"/>
        <end position="516"/>
    </location>
</feature>
<evidence type="ECO:0000256" key="6">
    <source>
        <dbReference type="PROSITE-ProRule" id="PRU01240"/>
    </source>
</evidence>
<dbReference type="SUPFAM" id="SSF52743">
    <property type="entry name" value="Subtilisin-like"/>
    <property type="match status" value="1"/>
</dbReference>
<reference evidence="11" key="2">
    <citation type="submission" date="2025-08" db="UniProtKB">
        <authorList>
            <consortium name="Ensembl"/>
        </authorList>
    </citation>
    <scope>IDENTIFICATION</scope>
    <source>
        <strain evidence="11">Thoroughbred</strain>
    </source>
</reference>
<proteinExistence type="inferred from homology"/>
<evidence type="ECO:0000313" key="12">
    <source>
        <dbReference type="Proteomes" id="UP000002281"/>
    </source>
</evidence>
<reference evidence="11" key="3">
    <citation type="submission" date="2025-09" db="UniProtKB">
        <authorList>
            <consortium name="Ensembl"/>
        </authorList>
    </citation>
    <scope>IDENTIFICATION</scope>
    <source>
        <strain evidence="11">Thoroughbred</strain>
    </source>
</reference>
<keyword evidence="5" id="KW-0865">Zymogen</keyword>
<dbReference type="FunFam" id="3.40.50.200:FF:000016">
    <property type="entry name" value="Proprotein convertase subtilisin/kexin type 9"/>
    <property type="match status" value="1"/>
</dbReference>
<organism evidence="11 12">
    <name type="scientific">Equus caballus</name>
    <name type="common">Horse</name>
    <dbReference type="NCBI Taxonomy" id="9796"/>
    <lineage>
        <taxon>Eukaryota</taxon>
        <taxon>Metazoa</taxon>
        <taxon>Chordata</taxon>
        <taxon>Craniata</taxon>
        <taxon>Vertebrata</taxon>
        <taxon>Euteleostomi</taxon>
        <taxon>Mammalia</taxon>
        <taxon>Eutheria</taxon>
        <taxon>Laurasiatheria</taxon>
        <taxon>Perissodactyla</taxon>
        <taxon>Equidae</taxon>
        <taxon>Equus</taxon>
    </lineage>
</organism>
<comment type="similarity">
    <text evidence="1 6">Belongs to the peptidase S8 family.</text>
</comment>
<dbReference type="PROSITE" id="PS51892">
    <property type="entry name" value="SUBTILASE"/>
    <property type="match status" value="1"/>
</dbReference>
<feature type="active site" description="Charge relay system" evidence="6">
    <location>
        <position position="219"/>
    </location>
</feature>
<dbReference type="GeneTree" id="ENSGT00940000176055"/>
<feature type="active site" description="Charge relay system" evidence="6">
    <location>
        <position position="59"/>
    </location>
</feature>
<feature type="active site" description="Charge relay system" evidence="6">
    <location>
        <position position="99"/>
    </location>
</feature>
<evidence type="ECO:0000256" key="5">
    <source>
        <dbReference type="ARBA" id="ARBA00023145"/>
    </source>
</evidence>
<dbReference type="GO" id="GO:0006508">
    <property type="term" value="P:proteolysis"/>
    <property type="evidence" value="ECO:0007669"/>
    <property type="project" value="UniProtKB-KW"/>
</dbReference>
<evidence type="ECO:0000256" key="3">
    <source>
        <dbReference type="ARBA" id="ARBA00022729"/>
    </source>
</evidence>
<evidence type="ECO:0000259" key="9">
    <source>
        <dbReference type="Pfam" id="PF18463"/>
    </source>
</evidence>
<accession>A0A9L0RW83</accession>
<dbReference type="Ensembl" id="ENSECAT00000011397.4">
    <property type="protein sequence ID" value="ENSECAP00000066132.1"/>
    <property type="gene ID" value="ENSECAG00000010943.4"/>
</dbReference>
<keyword evidence="3" id="KW-0732">Signal</keyword>
<dbReference type="Pfam" id="PF18464">
    <property type="entry name" value="PCSK9_C2"/>
    <property type="match status" value="1"/>
</dbReference>
<evidence type="ECO:0000259" key="10">
    <source>
        <dbReference type="Pfam" id="PF18464"/>
    </source>
</evidence>
<keyword evidence="2 6" id="KW-0645">Protease</keyword>
<sequence length="528" mass="56353">VTGDQKALRLPHVQYIEEDSFVFAQSTPWNLERIMPVRPQEDEYHPPPPTGPVEVYLLDTSMHSGHREVEGRVTVTDFENVPEEDETRFHRQADKCDSHSTYLAGVVSSHDAGVAKGTSLRVLNCQGKGTVSGVLAGLEFIWKRGYSWAFNAACQRLVRTGAVLVAAAGNFCDDSYLYSPASAPDVITVGATSAQDQPDDIIGTSSDCSTCYTSQSGTSQATAHVAGIVAVMLTAEPELPLAKLRQRLIRFSARGVINAAWSPKDQQALPANLVATLPPHAPGAHQQGGQPLCRTVWSARSGSLRTASTLARCAADEELLGCSGLAGSGRRRGERIQTQGCRRVCLAHNAFGGEGVYATARCCLLSRANCSIHTAPPAQAGMETHARCQQQGHVLTCGRWGPRHPGRPAAAPRGQRAPCVGRKEASVHASCCRARGPEGLEACVLYTCFLVPWPQQVTVACEEGWTLTGCGVLPGALRTLGAYPVDDTCVVRSWDAGTGGGTGEEVATVRAICCRSWPSAEQAPWESQ</sequence>
<evidence type="ECO:0000256" key="4">
    <source>
        <dbReference type="ARBA" id="ARBA00022825"/>
    </source>
</evidence>
<evidence type="ECO:0000313" key="11">
    <source>
        <dbReference type="Ensembl" id="ENSECAP00000066132.1"/>
    </source>
</evidence>
<feature type="domain" description="Peptidase S8/S53" evidence="7">
    <location>
        <begin position="55"/>
        <end position="250"/>
    </location>
</feature>
<dbReference type="InterPro" id="IPR050131">
    <property type="entry name" value="Peptidase_S8_subtilisin-like"/>
</dbReference>
<evidence type="ECO:0000256" key="1">
    <source>
        <dbReference type="ARBA" id="ARBA00011073"/>
    </source>
</evidence>
<feature type="domain" description="Proprotein convertase subtilisin/kexin type 9 C-terminal" evidence="8">
    <location>
        <begin position="287"/>
        <end position="367"/>
    </location>
</feature>
<evidence type="ECO:0000259" key="7">
    <source>
        <dbReference type="Pfam" id="PF00082"/>
    </source>
</evidence>
<dbReference type="GO" id="GO:0005615">
    <property type="term" value="C:extracellular space"/>
    <property type="evidence" value="ECO:0000318"/>
    <property type="project" value="GO_Central"/>
</dbReference>